<dbReference type="VEuPathDB" id="FungiDB:MUCCIDRAFT_106920"/>
<organism evidence="1 2">
    <name type="scientific">Mucor lusitanicus CBS 277.49</name>
    <dbReference type="NCBI Taxonomy" id="747725"/>
    <lineage>
        <taxon>Eukaryota</taxon>
        <taxon>Fungi</taxon>
        <taxon>Fungi incertae sedis</taxon>
        <taxon>Mucoromycota</taxon>
        <taxon>Mucoromycotina</taxon>
        <taxon>Mucoromycetes</taxon>
        <taxon>Mucorales</taxon>
        <taxon>Mucorineae</taxon>
        <taxon>Mucoraceae</taxon>
        <taxon>Mucor</taxon>
    </lineage>
</organism>
<dbReference type="EMBL" id="AMYB01000002">
    <property type="protein sequence ID" value="OAD06349.1"/>
    <property type="molecule type" value="Genomic_DNA"/>
</dbReference>
<dbReference type="AlphaFoldDB" id="A0A162RIR4"/>
<sequence length="415" mass="46815">MAKRPHPEETKPLQEPKKISTVRNTSAIFDITCASPATLQGNTDLAFYDTMIAALTNWGPLGCKESFKHTAKFLRSWGVILNENGSDLCSIMNGTVKHNMRIKSEQHPESVSPKGFLLLYCLAEHFNCTVFLFSTRKKPTIIKPMQGDRATRNFAALLCHQDSFMQKTTWFSLKRQDGFIRNSSALKAPSSLANANNDIVATKFVKDSKKARHETIYSNEKSDQQVMKHLQEEVFSVYRKRWCEFLQKKQSSKSVDDFRKTLSTKSLPNKVVSKVQVQMEQQLGNIQPGWVQAVIQRLRTAKTMPTAAQYVALFIKDLKKELETAQNVEQAPVEQLQLEQVKLEQVLVVEQALVEQVQLGQVQLGQVQLGQVQLGQVQLGQVLVVEQVLGLKMERVVLELVALEVTKSSEVCLVL</sequence>
<dbReference type="Proteomes" id="UP000077051">
    <property type="component" value="Unassembled WGS sequence"/>
</dbReference>
<dbReference type="STRING" id="747725.A0A162RIR4"/>
<proteinExistence type="predicted"/>
<name>A0A162RIR4_MUCCL</name>
<evidence type="ECO:0000313" key="2">
    <source>
        <dbReference type="Proteomes" id="UP000077051"/>
    </source>
</evidence>
<accession>A0A162RIR4</accession>
<keyword evidence="2" id="KW-1185">Reference proteome</keyword>
<evidence type="ECO:0000313" key="1">
    <source>
        <dbReference type="EMBL" id="OAD06349.1"/>
    </source>
</evidence>
<reference evidence="1 2" key="1">
    <citation type="submission" date="2015-06" db="EMBL/GenBank/DDBJ databases">
        <title>Expansion of signal transduction pathways in fungi by whole-genome duplication.</title>
        <authorList>
            <consortium name="DOE Joint Genome Institute"/>
            <person name="Corrochano L.M."/>
            <person name="Kuo A."/>
            <person name="Marcet-Houben M."/>
            <person name="Polaino S."/>
            <person name="Salamov A."/>
            <person name="Villalobos J.M."/>
            <person name="Alvarez M.I."/>
            <person name="Avalos J."/>
            <person name="Benito E.P."/>
            <person name="Benoit I."/>
            <person name="Burger G."/>
            <person name="Camino L.P."/>
            <person name="Canovas D."/>
            <person name="Cerda-Olmedo E."/>
            <person name="Cheng J.-F."/>
            <person name="Dominguez A."/>
            <person name="Elias M."/>
            <person name="Eslava A.P."/>
            <person name="Glaser F."/>
            <person name="Grimwood J."/>
            <person name="Gutierrez G."/>
            <person name="Heitman J."/>
            <person name="Henrissat B."/>
            <person name="Iturriaga E.A."/>
            <person name="Lang B.F."/>
            <person name="Lavin J.L."/>
            <person name="Lee S."/>
            <person name="Li W."/>
            <person name="Lindquist E."/>
            <person name="Lopez-Garcia S."/>
            <person name="Luque E.M."/>
            <person name="Marcos A.T."/>
            <person name="Martin J."/>
            <person name="Mccluskey K."/>
            <person name="Medina H.R."/>
            <person name="Miralles-Duran A."/>
            <person name="Miyazaki A."/>
            <person name="Munoz-Torres E."/>
            <person name="Oguiza J.A."/>
            <person name="Ohm R."/>
            <person name="Olmedo M."/>
            <person name="Orejas M."/>
            <person name="Ortiz-Castellanos L."/>
            <person name="Pisabarro A.G."/>
            <person name="Rodriguez-Romero J."/>
            <person name="Ruiz-Herrera J."/>
            <person name="Ruiz-Vazquez R."/>
            <person name="Sanz C."/>
            <person name="Schackwitz W."/>
            <person name="Schmutz J."/>
            <person name="Shahriari M."/>
            <person name="Shelest E."/>
            <person name="Silva-Franco F."/>
            <person name="Soanes D."/>
            <person name="Syed K."/>
            <person name="Tagua V.G."/>
            <person name="Talbot N.J."/>
            <person name="Thon M."/>
            <person name="De Vries R.P."/>
            <person name="Wiebenga A."/>
            <person name="Yadav J.S."/>
            <person name="Braun E.L."/>
            <person name="Baker S."/>
            <person name="Garre V."/>
            <person name="Horwitz B."/>
            <person name="Torres-Martinez S."/>
            <person name="Idnurm A."/>
            <person name="Herrera-Estrella A."/>
            <person name="Gabaldon T."/>
            <person name="Grigoriev I.V."/>
        </authorList>
    </citation>
    <scope>NUCLEOTIDE SEQUENCE [LARGE SCALE GENOMIC DNA]</scope>
    <source>
        <strain evidence="1 2">CBS 277.49</strain>
    </source>
</reference>
<gene>
    <name evidence="1" type="ORF">MUCCIDRAFT_106920</name>
</gene>
<dbReference type="OrthoDB" id="10603243at2759"/>
<protein>
    <submittedName>
        <fullName evidence="1">Uncharacterized protein</fullName>
    </submittedName>
</protein>
<comment type="caution">
    <text evidence="1">The sequence shown here is derived from an EMBL/GenBank/DDBJ whole genome shotgun (WGS) entry which is preliminary data.</text>
</comment>